<accession>A0A6I0I3Z8</accession>
<protein>
    <submittedName>
        <fullName evidence="1">Uncharacterized protein</fullName>
    </submittedName>
</protein>
<name>A0A6I0I3Z8_PHOVU</name>
<organism evidence="1 2">
    <name type="scientific">Phocaeicola vulgatus</name>
    <name type="common">Bacteroides vulgatus</name>
    <dbReference type="NCBI Taxonomy" id="821"/>
    <lineage>
        <taxon>Bacteria</taxon>
        <taxon>Pseudomonadati</taxon>
        <taxon>Bacteroidota</taxon>
        <taxon>Bacteroidia</taxon>
        <taxon>Bacteroidales</taxon>
        <taxon>Bacteroidaceae</taxon>
        <taxon>Phocaeicola</taxon>
    </lineage>
</organism>
<dbReference type="AlphaFoldDB" id="A0A6I0I3Z8"/>
<gene>
    <name evidence="1" type="ORF">GAS29_00985</name>
</gene>
<evidence type="ECO:0000313" key="1">
    <source>
        <dbReference type="EMBL" id="KAB3860199.1"/>
    </source>
</evidence>
<sequence>MNLTQKEALRQLQSYCRANGFSLNPSSLPKHTYAIILADGDNGEITTRYPNKRISGYYTPKELLIWLDGYHTGLQGK</sequence>
<proteinExistence type="predicted"/>
<evidence type="ECO:0000313" key="2">
    <source>
        <dbReference type="Proteomes" id="UP000441522"/>
    </source>
</evidence>
<reference evidence="1 2" key="1">
    <citation type="journal article" date="2019" name="Nat. Med.">
        <title>A library of human gut bacterial isolates paired with longitudinal multiomics data enables mechanistic microbiome research.</title>
        <authorList>
            <person name="Poyet M."/>
            <person name="Groussin M."/>
            <person name="Gibbons S.M."/>
            <person name="Avila-Pacheco J."/>
            <person name="Jiang X."/>
            <person name="Kearney S.M."/>
            <person name="Perrotta A.R."/>
            <person name="Berdy B."/>
            <person name="Zhao S."/>
            <person name="Lieberman T.D."/>
            <person name="Swanson P.K."/>
            <person name="Smith M."/>
            <person name="Roesemann S."/>
            <person name="Alexander J.E."/>
            <person name="Rich S.A."/>
            <person name="Livny J."/>
            <person name="Vlamakis H."/>
            <person name="Clish C."/>
            <person name="Bullock K."/>
            <person name="Deik A."/>
            <person name="Scott J."/>
            <person name="Pierce K.A."/>
            <person name="Xavier R.J."/>
            <person name="Alm E.J."/>
        </authorList>
    </citation>
    <scope>NUCLEOTIDE SEQUENCE [LARGE SCALE GENOMIC DNA]</scope>
    <source>
        <strain evidence="1 2">BIOML-A5</strain>
    </source>
</reference>
<dbReference type="EMBL" id="WCWW01000002">
    <property type="protein sequence ID" value="KAB3860199.1"/>
    <property type="molecule type" value="Genomic_DNA"/>
</dbReference>
<dbReference type="RefSeq" id="WP_134770228.1">
    <property type="nucleotide sequence ID" value="NZ_JANUKW010000004.1"/>
</dbReference>
<dbReference type="Proteomes" id="UP000441522">
    <property type="component" value="Unassembled WGS sequence"/>
</dbReference>
<comment type="caution">
    <text evidence="1">The sequence shown here is derived from an EMBL/GenBank/DDBJ whole genome shotgun (WGS) entry which is preliminary data.</text>
</comment>